<dbReference type="GO" id="GO:0010333">
    <property type="term" value="F:terpene synthase activity"/>
    <property type="evidence" value="ECO:0007669"/>
    <property type="project" value="InterPro"/>
</dbReference>
<gene>
    <name evidence="6" type="ORF">THARTR1_02759</name>
</gene>
<keyword evidence="4" id="KW-0456">Lyase</keyword>
<evidence type="ECO:0000256" key="5">
    <source>
        <dbReference type="SAM" id="Coils"/>
    </source>
</evidence>
<comment type="cofactor">
    <cofactor evidence="1 4">
        <name>Mg(2+)</name>
        <dbReference type="ChEBI" id="CHEBI:18420"/>
    </cofactor>
</comment>
<sequence length="393" mass="45895">MMNILPIQRDLRVRRLEKYGIIGRTLGTSHAKNDTPEVFDERKEVIKRALNKKVLVPDILALMPAWPSEFQPDIDEINLEIDEWLKTLNIAEEKKAKHRARGNYTLLTGVYYPHCKKDKMLVLSQFLYWIFFWDDEIDTGGELTHDREGTLQCCAETNKCIDDCLGPNPNYTPPPGSRGTVEMFYPILRDLRKGLGPVATERLRKELHDYCNGAGVQQHVREADHLPDPWDHFRIRANDVGVIPSITQNEYAMDFELPEWVRRHEAMEEIVLGCTKLTILVNEIQSSQKEFRDSQLENLCFLFMNTYNLSIEDAIDKVLGLFKEHYEMCVAAEARLPWSKTDEKFNEDLREYVRGCQRLATGTACWSYNCERYFKLSQLNDKRELLLDYSYQK</sequence>
<comment type="similarity">
    <text evidence="2 4">Belongs to the terpene synthase family.</text>
</comment>
<comment type="caution">
    <text evidence="6">The sequence shown here is derived from an EMBL/GenBank/DDBJ whole genome shotgun (WGS) entry which is preliminary data.</text>
</comment>
<dbReference type="SUPFAM" id="SSF48576">
    <property type="entry name" value="Terpenoid synthases"/>
    <property type="match status" value="1"/>
</dbReference>
<accession>A0A2K0UHI7</accession>
<evidence type="ECO:0000256" key="1">
    <source>
        <dbReference type="ARBA" id="ARBA00001946"/>
    </source>
</evidence>
<name>A0A2K0UHI7_TRIHA</name>
<evidence type="ECO:0000256" key="2">
    <source>
        <dbReference type="ARBA" id="ARBA00006333"/>
    </source>
</evidence>
<dbReference type="InterPro" id="IPR008949">
    <property type="entry name" value="Isoprenoid_synthase_dom_sf"/>
</dbReference>
<dbReference type="SFLD" id="SFLDS00005">
    <property type="entry name" value="Isoprenoid_Synthase_Type_I"/>
    <property type="match status" value="1"/>
</dbReference>
<feature type="coiled-coil region" evidence="5">
    <location>
        <begin position="74"/>
        <end position="101"/>
    </location>
</feature>
<dbReference type="OrthoDB" id="2861623at2759"/>
<dbReference type="Proteomes" id="UP000236290">
    <property type="component" value="Unassembled WGS sequence"/>
</dbReference>
<protein>
    <recommendedName>
        <fullName evidence="4">Terpene synthase</fullName>
        <ecNumber evidence="4">4.2.3.-</ecNumber>
    </recommendedName>
</protein>
<proteinExistence type="inferred from homology"/>
<evidence type="ECO:0000313" key="6">
    <source>
        <dbReference type="EMBL" id="PNP57229.1"/>
    </source>
</evidence>
<dbReference type="EC" id="4.2.3.-" evidence="4"/>
<organism evidence="6 7">
    <name type="scientific">Trichoderma harzianum</name>
    <name type="common">Hypocrea lixii</name>
    <dbReference type="NCBI Taxonomy" id="5544"/>
    <lineage>
        <taxon>Eukaryota</taxon>
        <taxon>Fungi</taxon>
        <taxon>Dikarya</taxon>
        <taxon>Ascomycota</taxon>
        <taxon>Pezizomycotina</taxon>
        <taxon>Sordariomycetes</taxon>
        <taxon>Hypocreomycetidae</taxon>
        <taxon>Hypocreales</taxon>
        <taxon>Hypocreaceae</taxon>
        <taxon>Trichoderma</taxon>
    </lineage>
</organism>
<dbReference type="GO" id="GO:0046872">
    <property type="term" value="F:metal ion binding"/>
    <property type="evidence" value="ECO:0007669"/>
    <property type="project" value="UniProtKB-KW"/>
</dbReference>
<keyword evidence="5" id="KW-0175">Coiled coil</keyword>
<keyword evidence="3 4" id="KW-0460">Magnesium</keyword>
<dbReference type="SFLD" id="SFLDG01020">
    <property type="entry name" value="Terpene_Cyclase_Like_2"/>
    <property type="match status" value="1"/>
</dbReference>
<evidence type="ECO:0000256" key="4">
    <source>
        <dbReference type="RuleBase" id="RU366034"/>
    </source>
</evidence>
<evidence type="ECO:0000313" key="7">
    <source>
        <dbReference type="Proteomes" id="UP000236290"/>
    </source>
</evidence>
<reference evidence="6 7" key="1">
    <citation type="submission" date="2017-02" db="EMBL/GenBank/DDBJ databases">
        <title>Genomes of Trichoderma spp. with biocontrol activity.</title>
        <authorList>
            <person name="Gardiner D."/>
            <person name="Kazan K."/>
            <person name="Vos C."/>
            <person name="Harvey P."/>
        </authorList>
    </citation>
    <scope>NUCLEOTIDE SEQUENCE [LARGE SCALE GENOMIC DNA]</scope>
    <source>
        <strain evidence="6 7">Tr1</strain>
    </source>
</reference>
<dbReference type="PANTHER" id="PTHR35201">
    <property type="entry name" value="TERPENE SYNTHASE"/>
    <property type="match status" value="1"/>
</dbReference>
<dbReference type="PANTHER" id="PTHR35201:SF4">
    <property type="entry name" value="BETA-PINACENE SYNTHASE-RELATED"/>
    <property type="match status" value="1"/>
</dbReference>
<keyword evidence="4" id="KW-0479">Metal-binding</keyword>
<dbReference type="InterPro" id="IPR034686">
    <property type="entry name" value="Terpene_cyclase-like_2"/>
</dbReference>
<evidence type="ECO:0000256" key="3">
    <source>
        <dbReference type="ARBA" id="ARBA00022842"/>
    </source>
</evidence>
<dbReference type="Pfam" id="PF19086">
    <property type="entry name" value="Terpene_syn_C_2"/>
    <property type="match status" value="1"/>
</dbReference>
<dbReference type="AlphaFoldDB" id="A0A2K0UHI7"/>
<dbReference type="Gene3D" id="1.10.600.10">
    <property type="entry name" value="Farnesyl Diphosphate Synthase"/>
    <property type="match status" value="1"/>
</dbReference>
<dbReference type="GO" id="GO:0008299">
    <property type="term" value="P:isoprenoid biosynthetic process"/>
    <property type="evidence" value="ECO:0007669"/>
    <property type="project" value="UniProtKB-ARBA"/>
</dbReference>
<dbReference type="EMBL" id="MTYI01000030">
    <property type="protein sequence ID" value="PNP57229.1"/>
    <property type="molecule type" value="Genomic_DNA"/>
</dbReference>